<dbReference type="RefSeq" id="WP_109246090.1">
    <property type="nucleotide sequence ID" value="NZ_BFFO01000007.1"/>
</dbReference>
<comment type="caution">
    <text evidence="6">Lacks conserved residue(s) required for the propagation of feature annotation.</text>
</comment>
<feature type="binding site" evidence="6">
    <location>
        <position position="41"/>
    </location>
    <ligand>
        <name>FAD</name>
        <dbReference type="ChEBI" id="CHEBI:57692"/>
    </ligand>
</feature>
<feature type="binding site" evidence="6">
    <location>
        <position position="46"/>
    </location>
    <ligand>
        <name>FAD</name>
        <dbReference type="ChEBI" id="CHEBI:57692"/>
    </ligand>
</feature>
<evidence type="ECO:0000256" key="2">
    <source>
        <dbReference type="ARBA" id="ARBA00022630"/>
    </source>
</evidence>
<comment type="cofactor">
    <cofactor evidence="6">
        <name>FAD</name>
        <dbReference type="ChEBI" id="CHEBI:57692"/>
    </cofactor>
    <text evidence="6">Binds 1 FAD per subunit.</text>
</comment>
<protein>
    <recommendedName>
        <fullName evidence="6">Ferredoxin--NADP reductase</fullName>
        <shortName evidence="6">FNR</shortName>
        <shortName evidence="6">Fd-NADP(+) reductase</shortName>
        <ecNumber evidence="6">1.18.1.2</ecNumber>
    </recommendedName>
</protein>
<dbReference type="AlphaFoldDB" id="A0A2R5HGL8"/>
<keyword evidence="2 6" id="KW-0285">Flavoprotein</keyword>
<comment type="catalytic activity">
    <reaction evidence="6">
        <text>2 reduced [2Fe-2S]-[ferredoxin] + NADP(+) + H(+) = 2 oxidized [2Fe-2S]-[ferredoxin] + NADPH</text>
        <dbReference type="Rhea" id="RHEA:20125"/>
        <dbReference type="Rhea" id="RHEA-COMP:10000"/>
        <dbReference type="Rhea" id="RHEA-COMP:10001"/>
        <dbReference type="ChEBI" id="CHEBI:15378"/>
        <dbReference type="ChEBI" id="CHEBI:33737"/>
        <dbReference type="ChEBI" id="CHEBI:33738"/>
        <dbReference type="ChEBI" id="CHEBI:57783"/>
        <dbReference type="ChEBI" id="CHEBI:58349"/>
        <dbReference type="EC" id="1.18.1.2"/>
    </reaction>
</comment>
<dbReference type="GO" id="GO:0004324">
    <property type="term" value="F:ferredoxin-NADP+ reductase activity"/>
    <property type="evidence" value="ECO:0007669"/>
    <property type="project" value="UniProtKB-UniRule"/>
</dbReference>
<dbReference type="Gene3D" id="3.50.50.60">
    <property type="entry name" value="FAD/NAD(P)-binding domain"/>
    <property type="match status" value="2"/>
</dbReference>
<dbReference type="Proteomes" id="UP000245021">
    <property type="component" value="Unassembled WGS sequence"/>
</dbReference>
<keyword evidence="4 6" id="KW-0521">NADP</keyword>
<keyword evidence="3 6" id="KW-0274">FAD</keyword>
<organism evidence="8 9">
    <name type="scientific">Lactococcus termiticola</name>
    <dbReference type="NCBI Taxonomy" id="2169526"/>
    <lineage>
        <taxon>Bacteria</taxon>
        <taxon>Bacillati</taxon>
        <taxon>Bacillota</taxon>
        <taxon>Bacilli</taxon>
        <taxon>Lactobacillales</taxon>
        <taxon>Streptococcaceae</taxon>
        <taxon>Lactococcus</taxon>
    </lineage>
</organism>
<dbReference type="EC" id="1.18.1.2" evidence="6"/>
<dbReference type="PRINTS" id="PR00469">
    <property type="entry name" value="PNDRDTASEII"/>
</dbReference>
<comment type="similarity">
    <text evidence="6">Belongs to the ferredoxin--NADP reductase type 2 family.</text>
</comment>
<feature type="binding site" evidence="6">
    <location>
        <position position="86"/>
    </location>
    <ligand>
        <name>FAD</name>
        <dbReference type="ChEBI" id="CHEBI:57692"/>
    </ligand>
</feature>
<feature type="binding site" evidence="6">
    <location>
        <position position="33"/>
    </location>
    <ligand>
        <name>FAD</name>
        <dbReference type="ChEBI" id="CHEBI:57692"/>
    </ligand>
</feature>
<evidence type="ECO:0000259" key="7">
    <source>
        <dbReference type="Pfam" id="PF07992"/>
    </source>
</evidence>
<evidence type="ECO:0000313" key="9">
    <source>
        <dbReference type="Proteomes" id="UP000245021"/>
    </source>
</evidence>
<comment type="subunit">
    <text evidence="1 6">Homodimer.</text>
</comment>
<dbReference type="GO" id="GO:0050660">
    <property type="term" value="F:flavin adenine dinucleotide binding"/>
    <property type="evidence" value="ECO:0007669"/>
    <property type="project" value="UniProtKB-UniRule"/>
</dbReference>
<accession>A0A2R5HGL8</accession>
<dbReference type="InterPro" id="IPR022890">
    <property type="entry name" value="Fd--NADP_Rdtase_type_2"/>
</dbReference>
<feature type="binding site" evidence="6">
    <location>
        <position position="119"/>
    </location>
    <ligand>
        <name>FAD</name>
        <dbReference type="ChEBI" id="CHEBI:57692"/>
    </ligand>
</feature>
<proteinExistence type="inferred from homology"/>
<evidence type="ECO:0000256" key="3">
    <source>
        <dbReference type="ARBA" id="ARBA00022827"/>
    </source>
</evidence>
<dbReference type="InterPro" id="IPR036188">
    <property type="entry name" value="FAD/NAD-bd_sf"/>
</dbReference>
<feature type="binding site" evidence="6">
    <location>
        <position position="276"/>
    </location>
    <ligand>
        <name>FAD</name>
        <dbReference type="ChEBI" id="CHEBI:57692"/>
    </ligand>
</feature>
<comment type="caution">
    <text evidence="8">The sequence shown here is derived from an EMBL/GenBank/DDBJ whole genome shotgun (WGS) entry which is preliminary data.</text>
</comment>
<dbReference type="InterPro" id="IPR023753">
    <property type="entry name" value="FAD/NAD-binding_dom"/>
</dbReference>
<feature type="domain" description="FAD/NAD(P)-binding" evidence="7">
    <location>
        <begin position="4"/>
        <end position="290"/>
    </location>
</feature>
<evidence type="ECO:0000256" key="4">
    <source>
        <dbReference type="ARBA" id="ARBA00022857"/>
    </source>
</evidence>
<evidence type="ECO:0000256" key="6">
    <source>
        <dbReference type="HAMAP-Rule" id="MF_01685"/>
    </source>
</evidence>
<dbReference type="PANTHER" id="PTHR48105">
    <property type="entry name" value="THIOREDOXIN REDUCTASE 1-RELATED-RELATED"/>
    <property type="match status" value="1"/>
</dbReference>
<sequence length="323" mass="35509">MKTYDITIVGAGPVGLYAAFYAGMRGLSVHIIEAFDQVGGQPRSLYPEKHIYDIATHPAITGEALAKNLLKQLERVDYDLSLSTRIDDISKNGDVFELSSAERLFKSRSVLLTTGAGRIVPRPAGIEGEEDWKTAGKLHYFVPSLEAYRGQKLAILGGGDSAVDWALMLEGIASEVHLIHRRPDFRAHEHSVQALEKSSVFIHTPFKAVQLDKSLEIKEVKGDREEVLEIDQVLVNFGFLTQPQELAKGLEVNRNGHIPVDRQMKTNIDGLYVAGDVADYEGKVPLISVGFGEAVLAINSIQQKVSFDHAFKKGHSSSLFDGD</sequence>
<gene>
    <name evidence="8" type="primary">trxB_2</name>
    <name evidence="8" type="ORF">NtB2_01269</name>
</gene>
<keyword evidence="9" id="KW-1185">Reference proteome</keyword>
<feature type="binding site" evidence="6">
    <location>
        <position position="317"/>
    </location>
    <ligand>
        <name>FAD</name>
        <dbReference type="ChEBI" id="CHEBI:57692"/>
    </ligand>
</feature>
<dbReference type="SUPFAM" id="SSF51905">
    <property type="entry name" value="FAD/NAD(P)-binding domain"/>
    <property type="match status" value="1"/>
</dbReference>
<evidence type="ECO:0000256" key="1">
    <source>
        <dbReference type="ARBA" id="ARBA00011738"/>
    </source>
</evidence>
<dbReference type="EMBL" id="BFFO01000007">
    <property type="protein sequence ID" value="GBG97132.1"/>
    <property type="molecule type" value="Genomic_DNA"/>
</dbReference>
<dbReference type="Pfam" id="PF07992">
    <property type="entry name" value="Pyr_redox_2"/>
    <property type="match status" value="1"/>
</dbReference>
<evidence type="ECO:0000256" key="5">
    <source>
        <dbReference type="ARBA" id="ARBA00023002"/>
    </source>
</evidence>
<dbReference type="InterPro" id="IPR050097">
    <property type="entry name" value="Ferredoxin-NADP_redctase_2"/>
</dbReference>
<dbReference type="PRINTS" id="PR00368">
    <property type="entry name" value="FADPNR"/>
</dbReference>
<dbReference type="GO" id="GO:0050661">
    <property type="term" value="F:NADP binding"/>
    <property type="evidence" value="ECO:0007669"/>
    <property type="project" value="UniProtKB-UniRule"/>
</dbReference>
<reference evidence="8 9" key="1">
    <citation type="journal article" date="2018" name="Genome Announc.">
        <title>Draft Genome Sequence of Lactococcus sp. Strain NtB2 (JCM 32569), Isolated from the Gut of the Higher Termite Nasutitermes takasagoensis.</title>
        <authorList>
            <person name="Noda S."/>
            <person name="Aihara C."/>
            <person name="Yuki M."/>
            <person name="Ohkuma M."/>
        </authorList>
    </citation>
    <scope>NUCLEOTIDE SEQUENCE [LARGE SCALE GENOMIC DNA]</scope>
    <source>
        <strain evidence="8 9">NtB2</strain>
    </source>
</reference>
<evidence type="ECO:0000313" key="8">
    <source>
        <dbReference type="EMBL" id="GBG97132.1"/>
    </source>
</evidence>
<name>A0A2R5HGL8_9LACT</name>
<dbReference type="OrthoDB" id="9806179at2"/>
<dbReference type="HAMAP" id="MF_01685">
    <property type="entry name" value="FENR2"/>
    <property type="match status" value="1"/>
</dbReference>
<keyword evidence="5 6" id="KW-0560">Oxidoreductase</keyword>